<organism evidence="2">
    <name type="scientific">Chlamydomonas euryale</name>
    <dbReference type="NCBI Taxonomy" id="1486919"/>
    <lineage>
        <taxon>Eukaryota</taxon>
        <taxon>Viridiplantae</taxon>
        <taxon>Chlorophyta</taxon>
        <taxon>core chlorophytes</taxon>
        <taxon>Chlorophyceae</taxon>
        <taxon>CS clade</taxon>
        <taxon>Chlamydomonadales</taxon>
        <taxon>Chlamydomonadaceae</taxon>
        <taxon>Chlamydomonas</taxon>
    </lineage>
</organism>
<evidence type="ECO:0000256" key="1">
    <source>
        <dbReference type="SAM" id="MobiDB-lite"/>
    </source>
</evidence>
<protein>
    <submittedName>
        <fullName evidence="2">Uncharacterized protein</fullName>
    </submittedName>
</protein>
<name>A0A7R9VEH4_9CHLO</name>
<sequence length="327" mass="34380">MSSPLSIASVESLFGYATPSDASTEEMDDVNFDTNLIRSLNELLADAAEERRGARMAAAAAAQPVPLFSSLSGLVNAPTPTMAMSPGSSSASGDIPRFQPTQPAQAMEWPMFLNNGVNQVPLYNLAFLESLMAQPNLDSQAVLLQSLQRSAAAPDVNMNINNVSNTSQPYVPKANSYLLHEQPNAVQNSYDHHAMALPSMNVSDQPTQRVSAASIDSMLNTAKGAALMREQLACAYATGNNGGQSCRAPNQQRKNKSGTRMSGADYARQAAACGLGTACGPPPDGKSSGTGVFLPKGTGVFLRQCHDVATASTNSGPPTSSRGNRRR</sequence>
<gene>
    <name evidence="2" type="ORF">CEUR00632_LOCUS11977</name>
</gene>
<proteinExistence type="predicted"/>
<accession>A0A7R9VEH4</accession>
<dbReference type="EMBL" id="HBEC01026000">
    <property type="protein sequence ID" value="CAD8293371.1"/>
    <property type="molecule type" value="Transcribed_RNA"/>
</dbReference>
<feature type="region of interest" description="Disordered" evidence="1">
    <location>
        <begin position="305"/>
        <end position="327"/>
    </location>
</feature>
<feature type="region of interest" description="Disordered" evidence="1">
    <location>
        <begin position="240"/>
        <end position="263"/>
    </location>
</feature>
<feature type="compositionally biased region" description="Polar residues" evidence="1">
    <location>
        <begin position="310"/>
        <end position="327"/>
    </location>
</feature>
<feature type="compositionally biased region" description="Polar residues" evidence="1">
    <location>
        <begin position="243"/>
        <end position="252"/>
    </location>
</feature>
<dbReference type="AlphaFoldDB" id="A0A7R9VEH4"/>
<reference evidence="2" key="1">
    <citation type="submission" date="2021-01" db="EMBL/GenBank/DDBJ databases">
        <authorList>
            <person name="Corre E."/>
            <person name="Pelletier E."/>
            <person name="Niang G."/>
            <person name="Scheremetjew M."/>
            <person name="Finn R."/>
            <person name="Kale V."/>
            <person name="Holt S."/>
            <person name="Cochrane G."/>
            <person name="Meng A."/>
            <person name="Brown T."/>
            <person name="Cohen L."/>
        </authorList>
    </citation>
    <scope>NUCLEOTIDE SEQUENCE</scope>
    <source>
        <strain evidence="2">CCMP219</strain>
    </source>
</reference>
<evidence type="ECO:0000313" key="2">
    <source>
        <dbReference type="EMBL" id="CAD8293371.1"/>
    </source>
</evidence>